<dbReference type="Gene3D" id="3.40.50.1580">
    <property type="entry name" value="Nucleoside phosphorylase domain"/>
    <property type="match status" value="1"/>
</dbReference>
<dbReference type="SUPFAM" id="SSF53167">
    <property type="entry name" value="Purine and uridine phosphorylases"/>
    <property type="match status" value="1"/>
</dbReference>
<evidence type="ECO:0000256" key="2">
    <source>
        <dbReference type="ARBA" id="ARBA00022679"/>
    </source>
</evidence>
<dbReference type="InterPro" id="IPR035994">
    <property type="entry name" value="Nucleoside_phosphorylase_sf"/>
</dbReference>
<dbReference type="GO" id="GO:0009116">
    <property type="term" value="P:nucleoside metabolic process"/>
    <property type="evidence" value="ECO:0007669"/>
    <property type="project" value="InterPro"/>
</dbReference>
<feature type="domain" description="Nucleoside phosphorylase" evidence="3">
    <location>
        <begin position="27"/>
        <end position="248"/>
    </location>
</feature>
<dbReference type="STRING" id="870242.cpu_23180"/>
<comment type="caution">
    <text evidence="4">The sequence shown here is derived from an EMBL/GenBank/DDBJ whole genome shotgun (WGS) entry which is preliminary data.</text>
</comment>
<dbReference type="Pfam" id="PF01048">
    <property type="entry name" value="PNP_UDP_1"/>
    <property type="match status" value="1"/>
</dbReference>
<dbReference type="PANTHER" id="PTHR42679:SF2">
    <property type="entry name" value="S-METHYL-5'-THIOADENOSINE PHOSPHORYLASE"/>
    <property type="match status" value="1"/>
</dbReference>
<proteinExistence type="predicted"/>
<accession>A0A1L8CY08</accession>
<dbReference type="OrthoDB" id="1523230at2"/>
<dbReference type="Proteomes" id="UP000187485">
    <property type="component" value="Unassembled WGS sequence"/>
</dbReference>
<gene>
    <name evidence="4" type="ORF">cpu_23180</name>
</gene>
<dbReference type="GO" id="GO:0005829">
    <property type="term" value="C:cytosol"/>
    <property type="evidence" value="ECO:0007669"/>
    <property type="project" value="TreeGrafter"/>
</dbReference>
<name>A0A1L8CY08_9THEO</name>
<reference evidence="5" key="1">
    <citation type="submission" date="2016-12" db="EMBL/GenBank/DDBJ databases">
        <title>Draft Genome Sequences od Carboxydothermus pertinax and islandicus, Hydrogenogenic Carboxydotrophic Bacteria.</title>
        <authorList>
            <person name="Fukuyama Y."/>
            <person name="Ohmae K."/>
            <person name="Yoneda Y."/>
            <person name="Yoshida T."/>
            <person name="Sako Y."/>
        </authorList>
    </citation>
    <scope>NUCLEOTIDE SEQUENCE [LARGE SCALE GENOMIC DNA]</scope>
    <source>
        <strain evidence="5">Ug1</strain>
    </source>
</reference>
<keyword evidence="1" id="KW-0328">Glycosyltransferase</keyword>
<dbReference type="EMBL" id="BDJK01000056">
    <property type="protein sequence ID" value="GAV23808.1"/>
    <property type="molecule type" value="Genomic_DNA"/>
</dbReference>
<protein>
    <submittedName>
        <fullName evidence="4">Phosphorylase</fullName>
    </submittedName>
</protein>
<organism evidence="4 5">
    <name type="scientific">Carboxydothermus pertinax</name>
    <dbReference type="NCBI Taxonomy" id="870242"/>
    <lineage>
        <taxon>Bacteria</taxon>
        <taxon>Bacillati</taxon>
        <taxon>Bacillota</taxon>
        <taxon>Clostridia</taxon>
        <taxon>Thermoanaerobacterales</taxon>
        <taxon>Thermoanaerobacteraceae</taxon>
        <taxon>Carboxydothermus</taxon>
    </lineage>
</organism>
<evidence type="ECO:0000313" key="5">
    <source>
        <dbReference type="Proteomes" id="UP000187485"/>
    </source>
</evidence>
<sequence>MVMNVEIAYIGGSSTLGIGFPEKFLPSNVKFLKEEIFTTPYGQSPKMYFLEVSSKKVVHVKMHGWRPGVSRRDASLQVFWVFKKLGVKKIFSEGGAGAVNHLLELRDYLIPTDYLDFTMRKDVHLTNDYLLIMRKPTCPEINQALYKSALTYAKGKVFRRGIYACTDGRHFESVAEVAFLKNSGADVIGQSMVPEVYLAREIGACYGRIDLVVNYAEGIIKEWEHDDLKDIYHNDAKTNLQIIIDAIINFKPQNTCECKELRKETLLKLD</sequence>
<keyword evidence="5" id="KW-1185">Reference proteome</keyword>
<evidence type="ECO:0000256" key="1">
    <source>
        <dbReference type="ARBA" id="ARBA00022676"/>
    </source>
</evidence>
<dbReference type="CDD" id="cd09010">
    <property type="entry name" value="MTAP_SsMTAPII_like_MTIP"/>
    <property type="match status" value="1"/>
</dbReference>
<dbReference type="GO" id="GO:0019509">
    <property type="term" value="P:L-methionine salvage from methylthioadenosine"/>
    <property type="evidence" value="ECO:0007669"/>
    <property type="project" value="TreeGrafter"/>
</dbReference>
<dbReference type="GO" id="GO:0017061">
    <property type="term" value="F:S-methyl-5-thioadenosine phosphorylase activity"/>
    <property type="evidence" value="ECO:0007669"/>
    <property type="project" value="InterPro"/>
</dbReference>
<evidence type="ECO:0000259" key="3">
    <source>
        <dbReference type="Pfam" id="PF01048"/>
    </source>
</evidence>
<dbReference type="PANTHER" id="PTHR42679">
    <property type="entry name" value="S-METHYL-5'-THIOADENOSINE PHOSPHORYLASE"/>
    <property type="match status" value="1"/>
</dbReference>
<dbReference type="InterPro" id="IPR010044">
    <property type="entry name" value="MTAP"/>
</dbReference>
<keyword evidence="2" id="KW-0808">Transferase</keyword>
<dbReference type="AlphaFoldDB" id="A0A1L8CY08"/>
<dbReference type="InterPro" id="IPR000845">
    <property type="entry name" value="Nucleoside_phosphorylase_d"/>
</dbReference>
<evidence type="ECO:0000313" key="4">
    <source>
        <dbReference type="EMBL" id="GAV23808.1"/>
    </source>
</evidence>